<dbReference type="PANTHER" id="PTHR36307:SF1">
    <property type="entry name" value="FLAGELLA BASAL BODY P-RING FORMATION PROTEIN FLGA"/>
    <property type="match status" value="1"/>
</dbReference>
<comment type="caution">
    <text evidence="6">The sequence shown here is derived from an EMBL/GenBank/DDBJ whole genome shotgun (WGS) entry which is preliminary data.</text>
</comment>
<keyword evidence="7" id="KW-1185">Reference proteome</keyword>
<dbReference type="OrthoDB" id="5323072at2"/>
<keyword evidence="6" id="KW-0282">Flagellum</keyword>
<reference evidence="6 7" key="1">
    <citation type="submission" date="2019-02" db="EMBL/GenBank/DDBJ databases">
        <title>Hansschlegelia quercus sp. nov., a novel methylotrophic bacterium from buds of oak (Quercus robur L.).</title>
        <authorList>
            <person name="Agafonova N.V."/>
            <person name="Kaparullina E.N."/>
            <person name="Grouzdev D.S."/>
            <person name="Doronina N.V."/>
        </authorList>
    </citation>
    <scope>NUCLEOTIDE SEQUENCE [LARGE SCALE GENOMIC DNA]</scope>
    <source>
        <strain evidence="6 7">Dub</strain>
    </source>
</reference>
<evidence type="ECO:0000259" key="5">
    <source>
        <dbReference type="SMART" id="SM00858"/>
    </source>
</evidence>
<dbReference type="GO" id="GO:0042597">
    <property type="term" value="C:periplasmic space"/>
    <property type="evidence" value="ECO:0007669"/>
    <property type="project" value="UniProtKB-SubCell"/>
</dbReference>
<dbReference type="NCBIfam" id="TIGR03170">
    <property type="entry name" value="flgA_cterm"/>
    <property type="match status" value="1"/>
</dbReference>
<sequence>MRSLLASAALITLLGTPALAAPTLRPQALVSSELVTVGDLVDGAGALASKPLFRSPDLGESGTVPATDIVAAAAAVGLSGIDVQGVSEVSVTRPSREASLEDLAVAVAVRAGKTYGVDPRSIEVDLGAGAQPLRFAADAMGELEITSFTADPRTGRFDATFDVAGRRSGPGPMRLSGTALETVEAAVPVRPLARGDIIGASDVRVVRRPRAAAENAVAMADAIGMAARRALRQGEPMQADDLIRPQHVTRGSFVTLIYANDGVTLSLKAKALGAGAAGDLVPVQNIQSKRVVTGVVTGPSEVTVTGPATAIARR</sequence>
<gene>
    <name evidence="6" type="primary">flgA</name>
    <name evidence="6" type="ORF">EYR15_02685</name>
</gene>
<protein>
    <submittedName>
        <fullName evidence="6">Flagellar basal body P-ring formation protein FlgA</fullName>
    </submittedName>
</protein>
<dbReference type="RefSeq" id="WP_131001316.1">
    <property type="nucleotide sequence ID" value="NZ_JBHSZR010000002.1"/>
</dbReference>
<dbReference type="Gene3D" id="3.90.1210.10">
    <property type="entry name" value="Antifreeze-like/N-acetylneuraminic acid synthase C-terminal domain"/>
    <property type="match status" value="1"/>
</dbReference>
<dbReference type="Pfam" id="PF13144">
    <property type="entry name" value="ChapFlgA"/>
    <property type="match status" value="1"/>
</dbReference>
<dbReference type="InterPro" id="IPR039246">
    <property type="entry name" value="Flagellar_FlgA"/>
</dbReference>
<proteinExistence type="predicted"/>
<dbReference type="SMART" id="SM00858">
    <property type="entry name" value="SAF"/>
    <property type="match status" value="1"/>
</dbReference>
<dbReference type="Proteomes" id="UP000291613">
    <property type="component" value="Unassembled WGS sequence"/>
</dbReference>
<feature type="domain" description="SAF" evidence="5">
    <location>
        <begin position="183"/>
        <end position="243"/>
    </location>
</feature>
<evidence type="ECO:0000256" key="1">
    <source>
        <dbReference type="ARBA" id="ARBA00004418"/>
    </source>
</evidence>
<keyword evidence="6" id="KW-0969">Cilium</keyword>
<organism evidence="6 7">
    <name type="scientific">Hansschlegelia quercus</name>
    <dbReference type="NCBI Taxonomy" id="2528245"/>
    <lineage>
        <taxon>Bacteria</taxon>
        <taxon>Pseudomonadati</taxon>
        <taxon>Pseudomonadota</taxon>
        <taxon>Alphaproteobacteria</taxon>
        <taxon>Hyphomicrobiales</taxon>
        <taxon>Methylopilaceae</taxon>
        <taxon>Hansschlegelia</taxon>
    </lineage>
</organism>
<dbReference type="InterPro" id="IPR013974">
    <property type="entry name" value="SAF"/>
</dbReference>
<accession>A0A4Q9GPD1</accession>
<dbReference type="EMBL" id="SIUB01000001">
    <property type="protein sequence ID" value="TBN55065.1"/>
    <property type="molecule type" value="Genomic_DNA"/>
</dbReference>
<keyword evidence="2 4" id="KW-0732">Signal</keyword>
<keyword evidence="6" id="KW-0966">Cell projection</keyword>
<dbReference type="PANTHER" id="PTHR36307">
    <property type="entry name" value="FLAGELLA BASAL BODY P-RING FORMATION PROTEIN FLGA"/>
    <property type="match status" value="1"/>
</dbReference>
<feature type="chain" id="PRO_5020945507" evidence="4">
    <location>
        <begin position="21"/>
        <end position="314"/>
    </location>
</feature>
<name>A0A4Q9GPD1_9HYPH</name>
<evidence type="ECO:0000256" key="2">
    <source>
        <dbReference type="ARBA" id="ARBA00022729"/>
    </source>
</evidence>
<evidence type="ECO:0000313" key="7">
    <source>
        <dbReference type="Proteomes" id="UP000291613"/>
    </source>
</evidence>
<dbReference type="InterPro" id="IPR017585">
    <property type="entry name" value="SAF_FlgA"/>
</dbReference>
<evidence type="ECO:0000256" key="4">
    <source>
        <dbReference type="SAM" id="SignalP"/>
    </source>
</evidence>
<dbReference type="AlphaFoldDB" id="A0A4Q9GPD1"/>
<dbReference type="GO" id="GO:0044780">
    <property type="term" value="P:bacterial-type flagellum assembly"/>
    <property type="evidence" value="ECO:0007669"/>
    <property type="project" value="InterPro"/>
</dbReference>
<comment type="subcellular location">
    <subcellularLocation>
        <location evidence="1">Periplasm</location>
    </subcellularLocation>
</comment>
<dbReference type="Gene3D" id="2.30.30.760">
    <property type="match status" value="1"/>
</dbReference>
<feature type="signal peptide" evidence="4">
    <location>
        <begin position="1"/>
        <end position="20"/>
    </location>
</feature>
<evidence type="ECO:0000313" key="6">
    <source>
        <dbReference type="EMBL" id="TBN55065.1"/>
    </source>
</evidence>
<evidence type="ECO:0000256" key="3">
    <source>
        <dbReference type="ARBA" id="ARBA00022764"/>
    </source>
</evidence>
<keyword evidence="3" id="KW-0574">Periplasm</keyword>
<dbReference type="CDD" id="cd11614">
    <property type="entry name" value="SAF_CpaB_FlgA_like"/>
    <property type="match status" value="1"/>
</dbReference>